<dbReference type="Pfam" id="PF12068">
    <property type="entry name" value="PH_RBD"/>
    <property type="match status" value="1"/>
</dbReference>
<accession>A0A820L640</accession>
<proteinExistence type="predicted"/>
<keyword evidence="1" id="KW-0343">GTPase activation</keyword>
<dbReference type="GO" id="GO:0005096">
    <property type="term" value="F:GTPase activator activity"/>
    <property type="evidence" value="ECO:0007669"/>
    <property type="project" value="UniProtKB-KW"/>
</dbReference>
<reference evidence="4" key="1">
    <citation type="submission" date="2021-02" db="EMBL/GenBank/DDBJ databases">
        <authorList>
            <person name="Nowell W R."/>
        </authorList>
    </citation>
    <scope>NUCLEOTIDE SEQUENCE</scope>
</reference>
<feature type="non-terminal residue" evidence="4">
    <location>
        <position position="1"/>
    </location>
</feature>
<sequence length="84" mass="9143">NRSLSMATNSAKDYVESLHQNAKSQLIYGKNNVLVQPVPGHDPIPGYLSLHLNQNGLTLKWTPNQLMNGSGSSSNNNNNNIPKS</sequence>
<protein>
    <recommendedName>
        <fullName evidence="3">Small G protein signalling modulator 1/2 Rab-binding domain-containing protein</fullName>
    </recommendedName>
</protein>
<feature type="compositionally biased region" description="Low complexity" evidence="2">
    <location>
        <begin position="68"/>
        <end position="84"/>
    </location>
</feature>
<organism evidence="4 5">
    <name type="scientific">Adineta steineri</name>
    <dbReference type="NCBI Taxonomy" id="433720"/>
    <lineage>
        <taxon>Eukaryota</taxon>
        <taxon>Metazoa</taxon>
        <taxon>Spiralia</taxon>
        <taxon>Gnathifera</taxon>
        <taxon>Rotifera</taxon>
        <taxon>Eurotatoria</taxon>
        <taxon>Bdelloidea</taxon>
        <taxon>Adinetida</taxon>
        <taxon>Adinetidae</taxon>
        <taxon>Adineta</taxon>
    </lineage>
</organism>
<evidence type="ECO:0000313" key="5">
    <source>
        <dbReference type="Proteomes" id="UP000663881"/>
    </source>
</evidence>
<evidence type="ECO:0000256" key="2">
    <source>
        <dbReference type="SAM" id="MobiDB-lite"/>
    </source>
</evidence>
<evidence type="ECO:0000256" key="1">
    <source>
        <dbReference type="ARBA" id="ARBA00022468"/>
    </source>
</evidence>
<dbReference type="EMBL" id="CAJOAY010021416">
    <property type="protein sequence ID" value="CAF4348298.1"/>
    <property type="molecule type" value="Genomic_DNA"/>
</dbReference>
<dbReference type="Gene3D" id="2.30.29.230">
    <property type="match status" value="1"/>
</dbReference>
<name>A0A820L640_9BILA</name>
<dbReference type="AlphaFoldDB" id="A0A820L640"/>
<evidence type="ECO:0000313" key="4">
    <source>
        <dbReference type="EMBL" id="CAF4348298.1"/>
    </source>
</evidence>
<comment type="caution">
    <text evidence="4">The sequence shown here is derived from an EMBL/GenBank/DDBJ whole genome shotgun (WGS) entry which is preliminary data.</text>
</comment>
<evidence type="ECO:0000259" key="3">
    <source>
        <dbReference type="Pfam" id="PF12068"/>
    </source>
</evidence>
<feature type="region of interest" description="Disordered" evidence="2">
    <location>
        <begin position="64"/>
        <end position="84"/>
    </location>
</feature>
<gene>
    <name evidence="4" type="ORF">OKA104_LOCUS48662</name>
</gene>
<feature type="domain" description="Small G protein signalling modulator 1/2 Rab-binding" evidence="3">
    <location>
        <begin position="26"/>
        <end position="79"/>
    </location>
</feature>
<dbReference type="Proteomes" id="UP000663881">
    <property type="component" value="Unassembled WGS sequence"/>
</dbReference>
<dbReference type="InterPro" id="IPR021935">
    <property type="entry name" value="SGSM1/2_RBD"/>
</dbReference>